<dbReference type="RefSeq" id="WP_354616193.1">
    <property type="nucleotide sequence ID" value="NZ_JBEXAE010000007.1"/>
</dbReference>
<gene>
    <name evidence="1" type="ORF">ABXZ36_13410</name>
</gene>
<keyword evidence="2" id="KW-1185">Reference proteome</keyword>
<reference evidence="1 2" key="1">
    <citation type="submission" date="2024-07" db="EMBL/GenBank/DDBJ databases">
        <title>The genome sequence of type strain Sediminicola arcticus GDMCC 1.2805.</title>
        <authorList>
            <person name="Liu Y."/>
        </authorList>
    </citation>
    <scope>NUCLEOTIDE SEQUENCE [LARGE SCALE GENOMIC DNA]</scope>
    <source>
        <strain evidence="1 2">GDMCC 1.2805</strain>
    </source>
</reference>
<accession>A0ABV2SWX2</accession>
<protein>
    <submittedName>
        <fullName evidence="1">Uncharacterized protein</fullName>
    </submittedName>
</protein>
<evidence type="ECO:0000313" key="1">
    <source>
        <dbReference type="EMBL" id="MET6991645.1"/>
    </source>
</evidence>
<evidence type="ECO:0000313" key="2">
    <source>
        <dbReference type="Proteomes" id="UP001549799"/>
    </source>
</evidence>
<comment type="caution">
    <text evidence="1">The sequence shown here is derived from an EMBL/GenBank/DDBJ whole genome shotgun (WGS) entry which is preliminary data.</text>
</comment>
<name>A0ABV2SWX2_9FLAO</name>
<dbReference type="EMBL" id="JBEXAE010000007">
    <property type="protein sequence ID" value="MET6991645.1"/>
    <property type="molecule type" value="Genomic_DNA"/>
</dbReference>
<organism evidence="1 2">
    <name type="scientific">Sediminicola arcticus</name>
    <dbReference type="NCBI Taxonomy" id="1574308"/>
    <lineage>
        <taxon>Bacteria</taxon>
        <taxon>Pseudomonadati</taxon>
        <taxon>Bacteroidota</taxon>
        <taxon>Flavobacteriia</taxon>
        <taxon>Flavobacteriales</taxon>
        <taxon>Flavobacteriaceae</taxon>
        <taxon>Sediminicola</taxon>
    </lineage>
</organism>
<proteinExistence type="predicted"/>
<sequence>MKIVFLIIVMSISAFTYSQNLETTFYKKNPEKPILIINNTIIGSSDLLLKISPKEIKNLEISKNEELSPINLFPVDKITKGMIKVETDLKFDTKTQEELNLFFSLKTSNEIYINGYLIENKAYSISTKSIKKIELMEPNGIGLKISALNITL</sequence>
<dbReference type="Proteomes" id="UP001549799">
    <property type="component" value="Unassembled WGS sequence"/>
</dbReference>